<evidence type="ECO:0000313" key="3">
    <source>
        <dbReference type="Proteomes" id="UP001501752"/>
    </source>
</evidence>
<gene>
    <name evidence="2" type="ORF">GCM10023235_58900</name>
</gene>
<name>A0ABP9EAB4_9ACTN</name>
<accession>A0ABP9EAB4</accession>
<keyword evidence="1" id="KW-1133">Transmembrane helix</keyword>
<evidence type="ECO:0000256" key="1">
    <source>
        <dbReference type="SAM" id="Phobius"/>
    </source>
</evidence>
<protein>
    <submittedName>
        <fullName evidence="2">Uncharacterized protein</fullName>
    </submittedName>
</protein>
<evidence type="ECO:0000313" key="2">
    <source>
        <dbReference type="EMBL" id="GAA4872115.1"/>
    </source>
</evidence>
<keyword evidence="3" id="KW-1185">Reference proteome</keyword>
<dbReference type="EMBL" id="BAABIS010000001">
    <property type="protein sequence ID" value="GAA4872115.1"/>
    <property type="molecule type" value="Genomic_DNA"/>
</dbReference>
<dbReference type="RefSeq" id="WP_345699910.1">
    <property type="nucleotide sequence ID" value="NZ_BAABIS010000001.1"/>
</dbReference>
<comment type="caution">
    <text evidence="2">The sequence shown here is derived from an EMBL/GenBank/DDBJ whole genome shotgun (WGS) entry which is preliminary data.</text>
</comment>
<organism evidence="2 3">
    <name type="scientific">Kitasatospora terrestris</name>
    <dbReference type="NCBI Taxonomy" id="258051"/>
    <lineage>
        <taxon>Bacteria</taxon>
        <taxon>Bacillati</taxon>
        <taxon>Actinomycetota</taxon>
        <taxon>Actinomycetes</taxon>
        <taxon>Kitasatosporales</taxon>
        <taxon>Streptomycetaceae</taxon>
        <taxon>Kitasatospora</taxon>
    </lineage>
</organism>
<keyword evidence="1" id="KW-0472">Membrane</keyword>
<feature type="transmembrane region" description="Helical" evidence="1">
    <location>
        <begin position="51"/>
        <end position="71"/>
    </location>
</feature>
<dbReference type="Proteomes" id="UP001501752">
    <property type="component" value="Unassembled WGS sequence"/>
</dbReference>
<reference evidence="3" key="1">
    <citation type="journal article" date="2019" name="Int. J. Syst. Evol. Microbiol.">
        <title>The Global Catalogue of Microorganisms (GCM) 10K type strain sequencing project: providing services to taxonomists for standard genome sequencing and annotation.</title>
        <authorList>
            <consortium name="The Broad Institute Genomics Platform"/>
            <consortium name="The Broad Institute Genome Sequencing Center for Infectious Disease"/>
            <person name="Wu L."/>
            <person name="Ma J."/>
        </authorList>
    </citation>
    <scope>NUCLEOTIDE SEQUENCE [LARGE SCALE GENOMIC DNA]</scope>
    <source>
        <strain evidence="3">JCM 13006</strain>
    </source>
</reference>
<sequence>MRARWAGRVWPWPCAAAWGALAAAAPWFPITGGEAAFAVGPAGVLGLLLGWARAWWALGASAVAALVLWWVRFAREVGPGDGGAGAFVFFLLLGVLTVLYLHLPMAVGAFAGWLGRSFRGVEREGRTP</sequence>
<feature type="transmembrane region" description="Helical" evidence="1">
    <location>
        <begin position="83"/>
        <end position="103"/>
    </location>
</feature>
<keyword evidence="1" id="KW-0812">Transmembrane</keyword>
<proteinExistence type="predicted"/>